<dbReference type="STRING" id="547042.BACCOPRO_02168"/>
<keyword evidence="2" id="KW-1185">Reference proteome</keyword>
<evidence type="ECO:0000313" key="1">
    <source>
        <dbReference type="EMBL" id="EEF76662.1"/>
    </source>
</evidence>
<protein>
    <submittedName>
        <fullName evidence="1">Uncharacterized protein</fullName>
    </submittedName>
</protein>
<dbReference type="HOGENOM" id="CLU_2858269_0_0_10"/>
<gene>
    <name evidence="1" type="ORF">BACCOPRO_02168</name>
</gene>
<dbReference type="Proteomes" id="UP000014073">
    <property type="component" value="Unassembled WGS sequence"/>
</dbReference>
<reference evidence="1 2" key="1">
    <citation type="submission" date="2008-12" db="EMBL/GenBank/DDBJ databases">
        <authorList>
            <person name="Fulton L."/>
            <person name="Clifton S."/>
            <person name="Fulton B."/>
            <person name="Xu J."/>
            <person name="Minx P."/>
            <person name="Pepin K.H."/>
            <person name="Johnson M."/>
            <person name="Bhonagiri V."/>
            <person name="Nash W.E."/>
            <person name="Mardis E.R."/>
            <person name="Wilson R.K."/>
        </authorList>
    </citation>
    <scope>NUCLEOTIDE SEQUENCE [LARGE SCALE GENOMIC DNA]</scope>
    <source>
        <strain evidence="1 2">DSM 18228</strain>
    </source>
</reference>
<proteinExistence type="predicted"/>
<dbReference type="AlphaFoldDB" id="S0FA92"/>
<accession>S0FA92</accession>
<sequence>MSYYCSFIFNLLLSIDNLFSMGHFSIQIYANFSRQQNVLVINFQMVMCNIYREKAAFSTAFPPL</sequence>
<name>S0FA92_9BACT</name>
<dbReference type="EMBL" id="ACBW01000148">
    <property type="protein sequence ID" value="EEF76662.1"/>
    <property type="molecule type" value="Genomic_DNA"/>
</dbReference>
<evidence type="ECO:0000313" key="2">
    <source>
        <dbReference type="Proteomes" id="UP000014073"/>
    </source>
</evidence>
<comment type="caution">
    <text evidence="1">The sequence shown here is derived from an EMBL/GenBank/DDBJ whole genome shotgun (WGS) entry which is preliminary data.</text>
</comment>
<organism evidence="1 2">
    <name type="scientific">Phocaeicola coprophilus DSM 18228 = JCM 13818</name>
    <dbReference type="NCBI Taxonomy" id="547042"/>
    <lineage>
        <taxon>Bacteria</taxon>
        <taxon>Pseudomonadati</taxon>
        <taxon>Bacteroidota</taxon>
        <taxon>Bacteroidia</taxon>
        <taxon>Bacteroidales</taxon>
        <taxon>Bacteroidaceae</taxon>
        <taxon>Phocaeicola</taxon>
    </lineage>
</organism>